<proteinExistence type="predicted"/>
<dbReference type="InterPro" id="IPR044974">
    <property type="entry name" value="Disease_R_plants"/>
</dbReference>
<evidence type="ECO:0000313" key="2">
    <source>
        <dbReference type="Proteomes" id="UP001633002"/>
    </source>
</evidence>
<evidence type="ECO:0000313" key="1">
    <source>
        <dbReference type="EMBL" id="KAL3700904.1"/>
    </source>
</evidence>
<dbReference type="EMBL" id="JBJQOH010000001">
    <property type="protein sequence ID" value="KAL3700904.1"/>
    <property type="molecule type" value="Genomic_DNA"/>
</dbReference>
<gene>
    <name evidence="1" type="ORF">R1sor_018926</name>
</gene>
<sequence>MGGVGKTTIAELLFEELEEGFDYTCFVEELKLITGSKDDVKGKIWTKMRRYGKQRRALGMIYVGRSCSCYAFPNGENPPETLGGIVEDVVRVCAGLPLTLKVLGTHLRGERDEMRWAEIPLALESAQSISSFEGRIWAVVRVSYDALQDDEKDLFLEMACTFTNDDQWFFPYDDMKRVLASKYKSVNNLLKALVEKCLIKTMYVRPRPDYIWWSDEDSFRVYHPFQMHEHLRSMGYKIAKDLGRSVERLIYPLVQIHWTLV</sequence>
<accession>A0ABD3IEF0</accession>
<dbReference type="AlphaFoldDB" id="A0ABD3IEF0"/>
<dbReference type="PANTHER" id="PTHR11017:SF385">
    <property type="entry name" value="DISEASE RESISTANCE PROTEIN (TIR-NBS-LRR CLASS)-RELATED"/>
    <property type="match status" value="1"/>
</dbReference>
<keyword evidence="2" id="KW-1185">Reference proteome</keyword>
<organism evidence="1 2">
    <name type="scientific">Riccia sorocarpa</name>
    <dbReference type="NCBI Taxonomy" id="122646"/>
    <lineage>
        <taxon>Eukaryota</taxon>
        <taxon>Viridiplantae</taxon>
        <taxon>Streptophyta</taxon>
        <taxon>Embryophyta</taxon>
        <taxon>Marchantiophyta</taxon>
        <taxon>Marchantiopsida</taxon>
        <taxon>Marchantiidae</taxon>
        <taxon>Marchantiales</taxon>
        <taxon>Ricciaceae</taxon>
        <taxon>Riccia</taxon>
    </lineage>
</organism>
<protein>
    <recommendedName>
        <fullName evidence="3">NB-ARC domain-containing protein</fullName>
    </recommendedName>
</protein>
<dbReference type="SUPFAM" id="SSF52540">
    <property type="entry name" value="P-loop containing nucleoside triphosphate hydrolases"/>
    <property type="match status" value="1"/>
</dbReference>
<dbReference type="Proteomes" id="UP001633002">
    <property type="component" value="Unassembled WGS sequence"/>
</dbReference>
<evidence type="ECO:0008006" key="3">
    <source>
        <dbReference type="Google" id="ProtNLM"/>
    </source>
</evidence>
<reference evidence="1 2" key="1">
    <citation type="submission" date="2024-09" db="EMBL/GenBank/DDBJ databases">
        <title>Chromosome-scale assembly of Riccia sorocarpa.</title>
        <authorList>
            <person name="Paukszto L."/>
        </authorList>
    </citation>
    <scope>NUCLEOTIDE SEQUENCE [LARGE SCALE GENOMIC DNA]</scope>
    <source>
        <strain evidence="1">LP-2024</strain>
        <tissue evidence="1">Aerial parts of the thallus</tissue>
    </source>
</reference>
<dbReference type="InterPro" id="IPR027417">
    <property type="entry name" value="P-loop_NTPase"/>
</dbReference>
<dbReference type="PANTHER" id="PTHR11017">
    <property type="entry name" value="LEUCINE-RICH REPEAT-CONTAINING PROTEIN"/>
    <property type="match status" value="1"/>
</dbReference>
<dbReference type="InterPro" id="IPR042197">
    <property type="entry name" value="Apaf_helical"/>
</dbReference>
<comment type="caution">
    <text evidence="1">The sequence shown here is derived from an EMBL/GenBank/DDBJ whole genome shotgun (WGS) entry which is preliminary data.</text>
</comment>
<name>A0ABD3IEF0_9MARC</name>
<dbReference type="Gene3D" id="1.10.8.430">
    <property type="entry name" value="Helical domain of apoptotic protease-activating factors"/>
    <property type="match status" value="1"/>
</dbReference>